<evidence type="ECO:0000313" key="1">
    <source>
        <dbReference type="EMBL" id="MBP1897066.1"/>
    </source>
</evidence>
<sequence length="61" mass="7046">MDIEKLLEYAKSNALDLVCRLDHTQEEKKLIALGYMVGFSDGTLLNESNRKREQFKEIGRS</sequence>
<dbReference type="EMBL" id="JAGGKI010000043">
    <property type="protein sequence ID" value="MBP1897066.1"/>
    <property type="molecule type" value="Genomic_DNA"/>
</dbReference>
<accession>A0ABS4FLC8</accession>
<dbReference type="Proteomes" id="UP000706926">
    <property type="component" value="Unassembled WGS sequence"/>
</dbReference>
<protein>
    <submittedName>
        <fullName evidence="1">Uncharacterized protein</fullName>
    </submittedName>
</protein>
<proteinExistence type="predicted"/>
<name>A0ABS4FLC8_9BACL</name>
<reference evidence="1 2" key="1">
    <citation type="submission" date="2021-03" db="EMBL/GenBank/DDBJ databases">
        <title>Genomic Encyclopedia of Type Strains, Phase IV (KMG-IV): sequencing the most valuable type-strain genomes for metagenomic binning, comparative biology and taxonomic classification.</title>
        <authorList>
            <person name="Goeker M."/>
        </authorList>
    </citation>
    <scope>NUCLEOTIDE SEQUENCE [LARGE SCALE GENOMIC DNA]</scope>
    <source>
        <strain evidence="1 2">DSM 15596</strain>
    </source>
</reference>
<evidence type="ECO:0000313" key="2">
    <source>
        <dbReference type="Proteomes" id="UP000706926"/>
    </source>
</evidence>
<organism evidence="1 2">
    <name type="scientific">Paenibacillus lactis</name>
    <dbReference type="NCBI Taxonomy" id="228574"/>
    <lineage>
        <taxon>Bacteria</taxon>
        <taxon>Bacillati</taxon>
        <taxon>Bacillota</taxon>
        <taxon>Bacilli</taxon>
        <taxon>Bacillales</taxon>
        <taxon>Paenibacillaceae</taxon>
        <taxon>Paenibacillus</taxon>
    </lineage>
</organism>
<comment type="caution">
    <text evidence="1">The sequence shown here is derived from an EMBL/GenBank/DDBJ whole genome shotgun (WGS) entry which is preliminary data.</text>
</comment>
<dbReference type="GeneID" id="95408033"/>
<gene>
    <name evidence="1" type="ORF">J2Z18_006211</name>
</gene>
<dbReference type="RefSeq" id="WP_210095791.1">
    <property type="nucleotide sequence ID" value="NZ_JAGGKI010000043.1"/>
</dbReference>
<keyword evidence="2" id="KW-1185">Reference proteome</keyword>